<gene>
    <name evidence="7" type="ORF">GUITHDRAFT_111754</name>
</gene>
<keyword evidence="2 6" id="KW-0812">Transmembrane</keyword>
<dbReference type="InterPro" id="IPR029787">
    <property type="entry name" value="Nucleotide_cyclase"/>
</dbReference>
<feature type="region of interest" description="Disordered" evidence="5">
    <location>
        <begin position="1"/>
        <end position="34"/>
    </location>
</feature>
<dbReference type="GeneID" id="17298877"/>
<evidence type="ECO:0000256" key="3">
    <source>
        <dbReference type="ARBA" id="ARBA00022989"/>
    </source>
</evidence>
<organism evidence="7">
    <name type="scientific">Guillardia theta (strain CCMP2712)</name>
    <name type="common">Cryptophyte</name>
    <dbReference type="NCBI Taxonomy" id="905079"/>
    <lineage>
        <taxon>Eukaryota</taxon>
        <taxon>Cryptophyceae</taxon>
        <taxon>Pyrenomonadales</taxon>
        <taxon>Geminigeraceae</taxon>
        <taxon>Guillardia</taxon>
    </lineage>
</organism>
<reference evidence="7 9" key="1">
    <citation type="journal article" date="2012" name="Nature">
        <title>Algal genomes reveal evolutionary mosaicism and the fate of nucleomorphs.</title>
        <authorList>
            <consortium name="DOE Joint Genome Institute"/>
            <person name="Curtis B.A."/>
            <person name="Tanifuji G."/>
            <person name="Burki F."/>
            <person name="Gruber A."/>
            <person name="Irimia M."/>
            <person name="Maruyama S."/>
            <person name="Arias M.C."/>
            <person name="Ball S.G."/>
            <person name="Gile G.H."/>
            <person name="Hirakawa Y."/>
            <person name="Hopkins J.F."/>
            <person name="Kuo A."/>
            <person name="Rensing S.A."/>
            <person name="Schmutz J."/>
            <person name="Symeonidi A."/>
            <person name="Elias M."/>
            <person name="Eveleigh R.J."/>
            <person name="Herman E.K."/>
            <person name="Klute M.J."/>
            <person name="Nakayama T."/>
            <person name="Obornik M."/>
            <person name="Reyes-Prieto A."/>
            <person name="Armbrust E.V."/>
            <person name="Aves S.J."/>
            <person name="Beiko R.G."/>
            <person name="Coutinho P."/>
            <person name="Dacks J.B."/>
            <person name="Durnford D.G."/>
            <person name="Fast N.M."/>
            <person name="Green B.R."/>
            <person name="Grisdale C.J."/>
            <person name="Hempel F."/>
            <person name="Henrissat B."/>
            <person name="Hoppner M.P."/>
            <person name="Ishida K."/>
            <person name="Kim E."/>
            <person name="Koreny L."/>
            <person name="Kroth P.G."/>
            <person name="Liu Y."/>
            <person name="Malik S.B."/>
            <person name="Maier U.G."/>
            <person name="McRose D."/>
            <person name="Mock T."/>
            <person name="Neilson J.A."/>
            <person name="Onodera N.T."/>
            <person name="Poole A.M."/>
            <person name="Pritham E.J."/>
            <person name="Richards T.A."/>
            <person name="Rocap G."/>
            <person name="Roy S.W."/>
            <person name="Sarai C."/>
            <person name="Schaack S."/>
            <person name="Shirato S."/>
            <person name="Slamovits C.H."/>
            <person name="Spencer D.F."/>
            <person name="Suzuki S."/>
            <person name="Worden A.Z."/>
            <person name="Zauner S."/>
            <person name="Barry K."/>
            <person name="Bell C."/>
            <person name="Bharti A.K."/>
            <person name="Crow J.A."/>
            <person name="Grimwood J."/>
            <person name="Kramer R."/>
            <person name="Lindquist E."/>
            <person name="Lucas S."/>
            <person name="Salamov A."/>
            <person name="McFadden G.I."/>
            <person name="Lane C.E."/>
            <person name="Keeling P.J."/>
            <person name="Gray M.W."/>
            <person name="Grigoriev I.V."/>
            <person name="Archibald J.M."/>
        </authorList>
    </citation>
    <scope>NUCLEOTIDE SEQUENCE</scope>
    <source>
        <strain evidence="7 9">CCMP2712</strain>
    </source>
</reference>
<feature type="region of interest" description="Disordered" evidence="5">
    <location>
        <begin position="134"/>
        <end position="219"/>
    </location>
</feature>
<keyword evidence="9" id="KW-1185">Reference proteome</keyword>
<reference evidence="8" key="3">
    <citation type="submission" date="2015-06" db="UniProtKB">
        <authorList>
            <consortium name="EnsemblProtists"/>
        </authorList>
    </citation>
    <scope>IDENTIFICATION</scope>
</reference>
<dbReference type="GO" id="GO:0016020">
    <property type="term" value="C:membrane"/>
    <property type="evidence" value="ECO:0007669"/>
    <property type="project" value="UniProtKB-SubCell"/>
</dbReference>
<dbReference type="KEGG" id="gtt:GUITHDRAFT_111754"/>
<reference evidence="9" key="2">
    <citation type="submission" date="2012-11" db="EMBL/GenBank/DDBJ databases">
        <authorList>
            <person name="Kuo A."/>
            <person name="Curtis B.A."/>
            <person name="Tanifuji G."/>
            <person name="Burki F."/>
            <person name="Gruber A."/>
            <person name="Irimia M."/>
            <person name="Maruyama S."/>
            <person name="Arias M.C."/>
            <person name="Ball S.G."/>
            <person name="Gile G.H."/>
            <person name="Hirakawa Y."/>
            <person name="Hopkins J.F."/>
            <person name="Rensing S.A."/>
            <person name="Schmutz J."/>
            <person name="Symeonidi A."/>
            <person name="Elias M."/>
            <person name="Eveleigh R.J."/>
            <person name="Herman E.K."/>
            <person name="Klute M.J."/>
            <person name="Nakayama T."/>
            <person name="Obornik M."/>
            <person name="Reyes-Prieto A."/>
            <person name="Armbrust E.V."/>
            <person name="Aves S.J."/>
            <person name="Beiko R.G."/>
            <person name="Coutinho P."/>
            <person name="Dacks J.B."/>
            <person name="Durnford D.G."/>
            <person name="Fast N.M."/>
            <person name="Green B.R."/>
            <person name="Grisdale C."/>
            <person name="Hempe F."/>
            <person name="Henrissat B."/>
            <person name="Hoppner M.P."/>
            <person name="Ishida K.-I."/>
            <person name="Kim E."/>
            <person name="Koreny L."/>
            <person name="Kroth P.G."/>
            <person name="Liu Y."/>
            <person name="Malik S.-B."/>
            <person name="Maier U.G."/>
            <person name="McRose D."/>
            <person name="Mock T."/>
            <person name="Neilson J.A."/>
            <person name="Onodera N.T."/>
            <person name="Poole A.M."/>
            <person name="Pritham E.J."/>
            <person name="Richards T.A."/>
            <person name="Rocap G."/>
            <person name="Roy S.W."/>
            <person name="Sarai C."/>
            <person name="Schaack S."/>
            <person name="Shirato S."/>
            <person name="Slamovits C.H."/>
            <person name="Spencer D.F."/>
            <person name="Suzuki S."/>
            <person name="Worden A.Z."/>
            <person name="Zauner S."/>
            <person name="Barry K."/>
            <person name="Bell C."/>
            <person name="Bharti A.K."/>
            <person name="Crow J.A."/>
            <person name="Grimwood J."/>
            <person name="Kramer R."/>
            <person name="Lindquist E."/>
            <person name="Lucas S."/>
            <person name="Salamov A."/>
            <person name="McFadden G.I."/>
            <person name="Lane C.E."/>
            <person name="Keeling P.J."/>
            <person name="Gray M.W."/>
            <person name="Grigoriev I.V."/>
            <person name="Archibald J.M."/>
        </authorList>
    </citation>
    <scope>NUCLEOTIDE SEQUENCE</scope>
    <source>
        <strain evidence="9">CCMP2712</strain>
    </source>
</reference>
<proteinExistence type="predicted"/>
<dbReference type="eggNOG" id="ENOG502QQYF">
    <property type="taxonomic scope" value="Eukaryota"/>
</dbReference>
<name>L1J0Y0_GUITC</name>
<dbReference type="EMBL" id="JH993018">
    <property type="protein sequence ID" value="EKX42188.1"/>
    <property type="molecule type" value="Genomic_DNA"/>
</dbReference>
<feature type="compositionally biased region" description="Basic and acidic residues" evidence="5">
    <location>
        <begin position="42"/>
        <end position="53"/>
    </location>
</feature>
<accession>L1J0Y0</accession>
<evidence type="ECO:0000256" key="5">
    <source>
        <dbReference type="SAM" id="MobiDB-lite"/>
    </source>
</evidence>
<dbReference type="Gene3D" id="1.20.120.350">
    <property type="entry name" value="Voltage-gated potassium channels. Chain C"/>
    <property type="match status" value="1"/>
</dbReference>
<feature type="region of interest" description="Disordered" evidence="5">
    <location>
        <begin position="77"/>
        <end position="121"/>
    </location>
</feature>
<evidence type="ECO:0000256" key="4">
    <source>
        <dbReference type="ARBA" id="ARBA00023136"/>
    </source>
</evidence>
<feature type="compositionally biased region" description="Acidic residues" evidence="5">
    <location>
        <begin position="103"/>
        <end position="113"/>
    </location>
</feature>
<evidence type="ECO:0000313" key="8">
    <source>
        <dbReference type="EnsemblProtists" id="EKX42188"/>
    </source>
</evidence>
<keyword evidence="4 6" id="KW-0472">Membrane</keyword>
<dbReference type="STRING" id="905079.L1J0Y0"/>
<evidence type="ECO:0000256" key="6">
    <source>
        <dbReference type="SAM" id="Phobius"/>
    </source>
</evidence>
<dbReference type="OMA" id="VENLGCY"/>
<dbReference type="OrthoDB" id="60033at2759"/>
<feature type="transmembrane region" description="Helical" evidence="6">
    <location>
        <begin position="476"/>
        <end position="496"/>
    </location>
</feature>
<feature type="region of interest" description="Disordered" evidence="5">
    <location>
        <begin position="39"/>
        <end position="58"/>
    </location>
</feature>
<dbReference type="SUPFAM" id="SSF55073">
    <property type="entry name" value="Nucleotide cyclase"/>
    <property type="match status" value="1"/>
</dbReference>
<dbReference type="RefSeq" id="XP_005829168.1">
    <property type="nucleotide sequence ID" value="XM_005829111.1"/>
</dbReference>
<dbReference type="AlphaFoldDB" id="L1J0Y0"/>
<evidence type="ECO:0000256" key="1">
    <source>
        <dbReference type="ARBA" id="ARBA00004141"/>
    </source>
</evidence>
<dbReference type="PANTHER" id="PTHR43336:SF3">
    <property type="entry name" value="GUANYLATE CYCLASE DOMAIN-CONTAINING PROTEIN"/>
    <property type="match status" value="1"/>
</dbReference>
<evidence type="ECO:0000313" key="7">
    <source>
        <dbReference type="EMBL" id="EKX42188.1"/>
    </source>
</evidence>
<feature type="compositionally biased region" description="Acidic residues" evidence="5">
    <location>
        <begin position="1"/>
        <end position="12"/>
    </location>
</feature>
<feature type="transmembrane region" description="Helical" evidence="6">
    <location>
        <begin position="508"/>
        <end position="529"/>
    </location>
</feature>
<feature type="region of interest" description="Disordered" evidence="5">
    <location>
        <begin position="986"/>
        <end position="1005"/>
    </location>
</feature>
<dbReference type="PaxDb" id="55529-EKX42188"/>
<sequence>MHSLADEEDDTDSQVLPLPPRVSSPDGPWQFETPVQFMDLPGHMDADSSREDSLDMSSAQQHLNPLDALVARMALPSSSRRQEEGADLPLTVSGGEFGRETSDPGEDWGEQESDSTPLLPPAAPQAAATIVYDQHTSVSSSAGRDEGASEEILPMPAAANPREQAKLEESESSPRLYSRPPALPDSIRLPAEATDGARSEMIPPSSPESAPPLQDDNFDIPLLHSKSSSRNTIEVGNQVIVSNLPPNFSRHVRGPWGLVAIEKSDDGLVTKYWIKLPDEIRELPIRVSLESLTKKHAFMERQLSTGGSSSVSPRRSTSALMSGVATKQIVSDGENLPSASAGKKTFEELMQDFNPHLLDPIEEVDEEEYQEKKEVDDDSDLVEWDPKNRKLWERKINKRQADMAKISNLVRSMGRSDLQVLQVTTEKKMTAQERLEAEKLRMAEEKRIAKEEARARRREGPQSLIPGVVENPEESAFTMLMIVVTVFSLWGTDIYAMADVSKESDPSFYTIVLLCFCLFSLEFIFYTLFKPGYCFSFFFYLDFISTISLAPDFLLLWDISLFGGGQGGSATVARAGRAARAGTRAARIVRIFKALTLIKKKSRTQQEGSKVGQLINDGIQRKIIVIIATMLIVGELLLLIQTASEFQSSECTFQDELSRLDYLLTVADNNVSAEPFATASLRFLQKYNCLDQPEVNSTCLPGCPPIDRTTLGTRQETIGCTFRYLRVNGIDVWGYGPSQRTWMYDLRGYPAEQLIEIFNGSQTCQGTYPWGTEFNQSVRLDPNSTFSRWFPDIAAWRLGFGTLYGGACDSYPCSSLADADPCTMLVLKTTKDSKSQAMQSCSTVIFVTFLLGFATFNFGQLTNKLVIVPLETMTAMVRGLMADPMARMNAETEIIDGDAETKSIAAALIKLSTMLQIAFGEAGSTIITENLNSGKDVNALIPGKRIQGVWGFCDIRSFTDCTECLQEDVMIFVNRVADFVHRSVSENEGAPNKTSATPSSSRGACRSAGRSARIVFETSTCPALLRLTSNEKLQARIPNYTITFGFGLHAGWAIEGAIGSALKIDPTYLSPNVKWSERLEAATKIYGVLVLMTDAFWDLLSPPVQKLCRKVDKIKVPDSKTPIDLFTYDTRAFSLDDYDMNFLESSGNDFWETFPPITSADWRRQFEKALVPYFKGQWDVAKELMEECMEVYPNDKPGKLVLQTMAEHNFVSPASWKGYRETSDI</sequence>
<comment type="subcellular location">
    <subcellularLocation>
        <location evidence="1">Membrane</location>
        <topology evidence="1">Multi-pass membrane protein</topology>
    </subcellularLocation>
</comment>
<dbReference type="HOGENOM" id="CLU_268272_0_0_1"/>
<dbReference type="InterPro" id="IPR027359">
    <property type="entry name" value="Volt_channel_dom_sf"/>
</dbReference>
<keyword evidence="3 6" id="KW-1133">Transmembrane helix</keyword>
<dbReference type="EnsemblProtists" id="EKX42188">
    <property type="protein sequence ID" value="EKX42188"/>
    <property type="gene ID" value="GUITHDRAFT_111754"/>
</dbReference>
<dbReference type="Gene3D" id="3.30.70.1230">
    <property type="entry name" value="Nucleotide cyclase"/>
    <property type="match status" value="1"/>
</dbReference>
<dbReference type="Proteomes" id="UP000011087">
    <property type="component" value="Unassembled WGS sequence"/>
</dbReference>
<protein>
    <recommendedName>
        <fullName evidence="10">Guanylate cyclase domain-containing protein</fullName>
    </recommendedName>
</protein>
<dbReference type="PANTHER" id="PTHR43336">
    <property type="entry name" value="OXYGEN SENSOR HISTIDINE KINASE RESPONSE REGULATOR DEVS/DOSS"/>
    <property type="match status" value="1"/>
</dbReference>
<evidence type="ECO:0008006" key="10">
    <source>
        <dbReference type="Google" id="ProtNLM"/>
    </source>
</evidence>
<evidence type="ECO:0000313" key="9">
    <source>
        <dbReference type="Proteomes" id="UP000011087"/>
    </source>
</evidence>
<evidence type="ECO:0000256" key="2">
    <source>
        <dbReference type="ARBA" id="ARBA00022692"/>
    </source>
</evidence>